<dbReference type="Ensembl" id="ENSEEET00000060421.1">
    <property type="protein sequence ID" value="ENSEEEP00000053290.1"/>
    <property type="gene ID" value="ENSEEEG00000027233.1"/>
</dbReference>
<proteinExistence type="predicted"/>
<dbReference type="InterPro" id="IPR001841">
    <property type="entry name" value="Znf_RING"/>
</dbReference>
<reference evidence="6 7" key="1">
    <citation type="submission" date="2020-05" db="EMBL/GenBank/DDBJ databases">
        <title>Electrophorus electricus (electric eel) genome, fEleEle1, primary haplotype.</title>
        <authorList>
            <person name="Myers G."/>
            <person name="Meyer A."/>
            <person name="Fedrigo O."/>
            <person name="Formenti G."/>
            <person name="Rhie A."/>
            <person name="Tracey A."/>
            <person name="Sims Y."/>
            <person name="Jarvis E.D."/>
        </authorList>
    </citation>
    <scope>NUCLEOTIDE SEQUENCE [LARGE SCALE GENOMIC DNA]</scope>
</reference>
<evidence type="ECO:0000256" key="1">
    <source>
        <dbReference type="ARBA" id="ARBA00022723"/>
    </source>
</evidence>
<accession>A0AAY5F3C1</accession>
<dbReference type="AlphaFoldDB" id="A0AAY5F3C1"/>
<evidence type="ECO:0000256" key="4">
    <source>
        <dbReference type="PROSITE-ProRule" id="PRU00175"/>
    </source>
</evidence>
<dbReference type="InterPro" id="IPR017907">
    <property type="entry name" value="Znf_RING_CS"/>
</dbReference>
<dbReference type="Ensembl" id="ENSEEET00000065580.1">
    <property type="protein sequence ID" value="ENSEEEP00000063536.1"/>
    <property type="gene ID" value="ENSEEEG00000027182.1"/>
</dbReference>
<evidence type="ECO:0000256" key="2">
    <source>
        <dbReference type="ARBA" id="ARBA00022771"/>
    </source>
</evidence>
<organism evidence="6 7">
    <name type="scientific">Electrophorus electricus</name>
    <name type="common">Electric eel</name>
    <name type="synonym">Gymnotus electricus</name>
    <dbReference type="NCBI Taxonomy" id="8005"/>
    <lineage>
        <taxon>Eukaryota</taxon>
        <taxon>Metazoa</taxon>
        <taxon>Chordata</taxon>
        <taxon>Craniata</taxon>
        <taxon>Vertebrata</taxon>
        <taxon>Euteleostomi</taxon>
        <taxon>Actinopterygii</taxon>
        <taxon>Neopterygii</taxon>
        <taxon>Teleostei</taxon>
        <taxon>Ostariophysi</taxon>
        <taxon>Gymnotiformes</taxon>
        <taxon>Gymnotoidei</taxon>
        <taxon>Gymnotidae</taxon>
        <taxon>Electrophorus</taxon>
    </lineage>
</organism>
<dbReference type="PANTHER" id="PTHR23327:SF51">
    <property type="entry name" value="TRANSCRIPTIONAL REGULATOR OF YEAST FORM ADHERENCE 3"/>
    <property type="match status" value="1"/>
</dbReference>
<protein>
    <recommendedName>
        <fullName evidence="5">RING-type domain-containing protein</fullName>
    </recommendedName>
</protein>
<evidence type="ECO:0000313" key="7">
    <source>
        <dbReference type="Proteomes" id="UP000314983"/>
    </source>
</evidence>
<sequence length="68" mass="7790">MLDEPVTSICGHTFCKKCLSHHLENTRACPLCKHSLLENPHYFLFLLSHMPLSLRCYDILCVVVTSMV</sequence>
<keyword evidence="3" id="KW-0862">Zinc</keyword>
<dbReference type="Pfam" id="PF00097">
    <property type="entry name" value="zf-C3HC4"/>
    <property type="match status" value="1"/>
</dbReference>
<dbReference type="PROSITE" id="PS50089">
    <property type="entry name" value="ZF_RING_2"/>
    <property type="match status" value="1"/>
</dbReference>
<dbReference type="PROSITE" id="PS00518">
    <property type="entry name" value="ZF_RING_1"/>
    <property type="match status" value="1"/>
</dbReference>
<evidence type="ECO:0000259" key="5">
    <source>
        <dbReference type="PROSITE" id="PS50089"/>
    </source>
</evidence>
<dbReference type="InterPro" id="IPR013083">
    <property type="entry name" value="Znf_RING/FYVE/PHD"/>
</dbReference>
<dbReference type="Gene3D" id="3.30.40.10">
    <property type="entry name" value="Zinc/RING finger domain, C3HC4 (zinc finger)"/>
    <property type="match status" value="1"/>
</dbReference>
<name>A0AAY5F3C1_ELEEL</name>
<dbReference type="SUPFAM" id="SSF57850">
    <property type="entry name" value="RING/U-box"/>
    <property type="match status" value="1"/>
</dbReference>
<dbReference type="GeneTree" id="ENSGT01120000277616"/>
<keyword evidence="1" id="KW-0479">Metal-binding</keyword>
<dbReference type="Ensembl" id="ENSEEET00000062165.1">
    <property type="protein sequence ID" value="ENSEEEP00000057317.1"/>
    <property type="gene ID" value="ENSEEEG00000028603.1"/>
</dbReference>
<dbReference type="Proteomes" id="UP000314983">
    <property type="component" value="Chromosome 9"/>
</dbReference>
<keyword evidence="2 4" id="KW-0863">Zinc-finger</keyword>
<feature type="domain" description="RING-type" evidence="5">
    <location>
        <begin position="10"/>
        <end position="33"/>
    </location>
</feature>
<dbReference type="InterPro" id="IPR018957">
    <property type="entry name" value="Znf_C3HC4_RING-type"/>
</dbReference>
<evidence type="ECO:0000313" key="6">
    <source>
        <dbReference type="Ensembl" id="ENSEEEP00000063536.1"/>
    </source>
</evidence>
<reference evidence="6" key="2">
    <citation type="submission" date="2025-05" db="UniProtKB">
        <authorList>
            <consortium name="Ensembl"/>
        </authorList>
    </citation>
    <scope>IDENTIFICATION</scope>
</reference>
<evidence type="ECO:0000256" key="3">
    <source>
        <dbReference type="ARBA" id="ARBA00022833"/>
    </source>
</evidence>
<dbReference type="GO" id="GO:0008270">
    <property type="term" value="F:zinc ion binding"/>
    <property type="evidence" value="ECO:0007669"/>
    <property type="project" value="UniProtKB-KW"/>
</dbReference>
<dbReference type="PANTHER" id="PTHR23327">
    <property type="entry name" value="RING FINGER PROTEIN 127"/>
    <property type="match status" value="1"/>
</dbReference>
<keyword evidence="7" id="KW-1185">Reference proteome</keyword>
<dbReference type="Ensembl" id="ENSEEET00000062251.1">
    <property type="protein sequence ID" value="ENSEEEP00000060870.1"/>
    <property type="gene ID" value="ENSEEEG00000028398.1"/>
</dbReference>